<dbReference type="Pfam" id="PF00665">
    <property type="entry name" value="rve"/>
    <property type="match status" value="1"/>
</dbReference>
<dbReference type="InterPro" id="IPR036397">
    <property type="entry name" value="RNaseH_sf"/>
</dbReference>
<evidence type="ECO:0000259" key="3">
    <source>
        <dbReference type="PROSITE" id="PS50994"/>
    </source>
</evidence>
<dbReference type="InterPro" id="IPR025724">
    <property type="entry name" value="GAG-pre-integrase_dom"/>
</dbReference>
<dbReference type="Pfam" id="PF13976">
    <property type="entry name" value="gag_pre-integrs"/>
    <property type="match status" value="1"/>
</dbReference>
<feature type="compositionally biased region" description="Basic and acidic residues" evidence="2">
    <location>
        <begin position="392"/>
        <end position="414"/>
    </location>
</feature>
<dbReference type="GO" id="GO:0008233">
    <property type="term" value="F:peptidase activity"/>
    <property type="evidence" value="ECO:0007669"/>
    <property type="project" value="UniProtKB-KW"/>
</dbReference>
<dbReference type="Gene3D" id="3.30.420.10">
    <property type="entry name" value="Ribonuclease H-like superfamily/Ribonuclease H"/>
    <property type="match status" value="1"/>
</dbReference>
<dbReference type="InterPro" id="IPR001584">
    <property type="entry name" value="Integrase_cat-core"/>
</dbReference>
<dbReference type="AlphaFoldDB" id="A0AA39E0M1"/>
<evidence type="ECO:0000256" key="1">
    <source>
        <dbReference type="ARBA" id="ARBA00022670"/>
    </source>
</evidence>
<dbReference type="Proteomes" id="UP001168098">
    <property type="component" value="Unassembled WGS sequence"/>
</dbReference>
<accession>A0AA39E0M1</accession>
<proteinExistence type="predicted"/>
<dbReference type="InterPro" id="IPR057670">
    <property type="entry name" value="SH3_retrovirus"/>
</dbReference>
<comment type="caution">
    <text evidence="4">The sequence shown here is derived from an EMBL/GenBank/DDBJ whole genome shotgun (WGS) entry which is preliminary data.</text>
</comment>
<protein>
    <recommendedName>
        <fullName evidence="3">Integrase catalytic domain-containing protein</fullName>
    </recommendedName>
</protein>
<dbReference type="Pfam" id="PF25597">
    <property type="entry name" value="SH3_retrovirus"/>
    <property type="match status" value="1"/>
</dbReference>
<dbReference type="InterPro" id="IPR012337">
    <property type="entry name" value="RNaseH-like_sf"/>
</dbReference>
<dbReference type="PROSITE" id="PS50994">
    <property type="entry name" value="INTEGRASE"/>
    <property type="match status" value="1"/>
</dbReference>
<dbReference type="GO" id="GO:0006508">
    <property type="term" value="P:proteolysis"/>
    <property type="evidence" value="ECO:0007669"/>
    <property type="project" value="UniProtKB-KW"/>
</dbReference>
<feature type="domain" description="Integrase catalytic" evidence="3">
    <location>
        <begin position="152"/>
        <end position="333"/>
    </location>
</feature>
<evidence type="ECO:0000256" key="2">
    <source>
        <dbReference type="SAM" id="MobiDB-lite"/>
    </source>
</evidence>
<gene>
    <name evidence="4" type="ORF">PVL29_003313</name>
</gene>
<dbReference type="SUPFAM" id="SSF53098">
    <property type="entry name" value="Ribonuclease H-like"/>
    <property type="match status" value="1"/>
</dbReference>
<keyword evidence="5" id="KW-1185">Reference proteome</keyword>
<dbReference type="PANTHER" id="PTHR42648:SF20">
    <property type="entry name" value="RNA-DIRECTED DNA POLYMERASE"/>
    <property type="match status" value="1"/>
</dbReference>
<dbReference type="Pfam" id="PF22936">
    <property type="entry name" value="Pol_BBD"/>
    <property type="match status" value="1"/>
</dbReference>
<keyword evidence="1" id="KW-0378">Hydrolase</keyword>
<dbReference type="PANTHER" id="PTHR42648">
    <property type="entry name" value="TRANSPOSASE, PUTATIVE-RELATED"/>
    <property type="match status" value="1"/>
</dbReference>
<reference evidence="4 5" key="1">
    <citation type="journal article" date="2023" name="BMC Biotechnol.">
        <title>Vitis rotundifolia cv Carlos genome sequencing.</title>
        <authorList>
            <person name="Huff M."/>
            <person name="Hulse-Kemp A."/>
            <person name="Scheffler B."/>
            <person name="Youngblood R."/>
            <person name="Simpson S."/>
            <person name="Babiker E."/>
            <person name="Staton M."/>
        </authorList>
    </citation>
    <scope>NUCLEOTIDE SEQUENCE [LARGE SCALE GENOMIC DNA]</scope>
    <source>
        <tissue evidence="4">Leaf</tissue>
    </source>
</reference>
<dbReference type="GO" id="GO:0015074">
    <property type="term" value="P:DNA integration"/>
    <property type="evidence" value="ECO:0007669"/>
    <property type="project" value="InterPro"/>
</dbReference>
<feature type="region of interest" description="Disordered" evidence="2">
    <location>
        <begin position="390"/>
        <end position="414"/>
    </location>
</feature>
<dbReference type="EMBL" id="JARBHA010000003">
    <property type="protein sequence ID" value="KAJ9705191.1"/>
    <property type="molecule type" value="Genomic_DNA"/>
</dbReference>
<dbReference type="GO" id="GO:0003676">
    <property type="term" value="F:nucleic acid binding"/>
    <property type="evidence" value="ECO:0007669"/>
    <property type="project" value="InterPro"/>
</dbReference>
<evidence type="ECO:0000313" key="5">
    <source>
        <dbReference type="Proteomes" id="UP001168098"/>
    </source>
</evidence>
<sequence>MGDSRSTPVIGKGKVLLKLTFGKVLALCDVLHVPYIRWNLVSVSLLGKAGVRILFDSDKIVLTKNDAFVGKGYYNQGLFLLNVYDIINNNASSFSAYIVDFCDIWYGRLGHVNFSYMKRMVELSLIPKLSLENHGKCESCVESKTIKKFCKSVERESDLLSLIHSDLGDLKNTMTRGGKRFYITFIDDYSRYTRVYLLRNKDEARDVFIKYKNEVENQLSKKIKRLRTDRGREYESNPFNSFCEDHGIINETTPPYSPESNGVAERKNRILKDMMNAMLVSSGAPLNLWGEAILSACHIQNRIPYKKTAYLKVWECLAKVLIPEPKKRKLGLKTFDAMFIGYAENSTTYRFLITKSENNPVDVKTIIETKNAEFFENIFPMKLNGEQQVQKTSRDKSIEPFEFEPKKSKRDRKETNLGDGFYTFLINEDPKSYKEAITSPDAPFWKEAIDSEIESIMYNHTWELVDLPPGAKTIGCKWIFKRKLK</sequence>
<name>A0AA39E0M1_VITRO</name>
<evidence type="ECO:0000313" key="4">
    <source>
        <dbReference type="EMBL" id="KAJ9705191.1"/>
    </source>
</evidence>
<keyword evidence="1" id="KW-0645">Protease</keyword>
<dbReference type="InterPro" id="IPR039537">
    <property type="entry name" value="Retrotran_Ty1/copia-like"/>
</dbReference>
<dbReference type="InterPro" id="IPR054722">
    <property type="entry name" value="PolX-like_BBD"/>
</dbReference>
<organism evidence="4 5">
    <name type="scientific">Vitis rotundifolia</name>
    <name type="common">Muscadine grape</name>
    <dbReference type="NCBI Taxonomy" id="103349"/>
    <lineage>
        <taxon>Eukaryota</taxon>
        <taxon>Viridiplantae</taxon>
        <taxon>Streptophyta</taxon>
        <taxon>Embryophyta</taxon>
        <taxon>Tracheophyta</taxon>
        <taxon>Spermatophyta</taxon>
        <taxon>Magnoliopsida</taxon>
        <taxon>eudicotyledons</taxon>
        <taxon>Gunneridae</taxon>
        <taxon>Pentapetalae</taxon>
        <taxon>rosids</taxon>
        <taxon>Vitales</taxon>
        <taxon>Vitaceae</taxon>
        <taxon>Viteae</taxon>
        <taxon>Vitis</taxon>
    </lineage>
</organism>